<dbReference type="Pfam" id="PF00196">
    <property type="entry name" value="GerE"/>
    <property type="match status" value="1"/>
</dbReference>
<dbReference type="Proteomes" id="UP001206128">
    <property type="component" value="Unassembled WGS sequence"/>
</dbReference>
<evidence type="ECO:0000256" key="2">
    <source>
        <dbReference type="ARBA" id="ARBA00022840"/>
    </source>
</evidence>
<reference evidence="5" key="1">
    <citation type="submission" date="2022-06" db="EMBL/GenBank/DDBJ databases">
        <title>Genomic Encyclopedia of Archaeal and Bacterial Type Strains, Phase II (KMG-II): from individual species to whole genera.</title>
        <authorList>
            <person name="Goeker M."/>
        </authorList>
    </citation>
    <scope>NUCLEOTIDE SEQUENCE</scope>
    <source>
        <strain evidence="5">DSM 43935</strain>
    </source>
</reference>
<keyword evidence="2" id="KW-0067">ATP-binding</keyword>
<dbReference type="InterPro" id="IPR000792">
    <property type="entry name" value="Tscrpt_reg_LuxR_C"/>
</dbReference>
<dbReference type="InterPro" id="IPR016032">
    <property type="entry name" value="Sig_transdc_resp-reg_C-effctor"/>
</dbReference>
<evidence type="ECO:0000256" key="3">
    <source>
        <dbReference type="SAM" id="MobiDB-lite"/>
    </source>
</evidence>
<dbReference type="InterPro" id="IPR036388">
    <property type="entry name" value="WH-like_DNA-bd_sf"/>
</dbReference>
<gene>
    <name evidence="5" type="ORF">LX83_005574</name>
</gene>
<dbReference type="SUPFAM" id="SSF52540">
    <property type="entry name" value="P-loop containing nucleoside triphosphate hydrolases"/>
    <property type="match status" value="1"/>
</dbReference>
<keyword evidence="1" id="KW-0547">Nucleotide-binding</keyword>
<evidence type="ECO:0000313" key="5">
    <source>
        <dbReference type="EMBL" id="MCP2168696.1"/>
    </source>
</evidence>
<keyword evidence="6" id="KW-1185">Reference proteome</keyword>
<dbReference type="InterPro" id="IPR041664">
    <property type="entry name" value="AAA_16"/>
</dbReference>
<dbReference type="PROSITE" id="PS50043">
    <property type="entry name" value="HTH_LUXR_2"/>
    <property type="match status" value="1"/>
</dbReference>
<dbReference type="PRINTS" id="PR00038">
    <property type="entry name" value="HTHLUXR"/>
</dbReference>
<dbReference type="GO" id="GO:0006355">
    <property type="term" value="P:regulation of DNA-templated transcription"/>
    <property type="evidence" value="ECO:0007669"/>
    <property type="project" value="InterPro"/>
</dbReference>
<comment type="caution">
    <text evidence="5">The sequence shown here is derived from an EMBL/GenBank/DDBJ whole genome shotgun (WGS) entry which is preliminary data.</text>
</comment>
<dbReference type="SUPFAM" id="SSF46894">
    <property type="entry name" value="C-terminal effector domain of the bipartite response regulators"/>
    <property type="match status" value="1"/>
</dbReference>
<evidence type="ECO:0000259" key="4">
    <source>
        <dbReference type="PROSITE" id="PS50043"/>
    </source>
</evidence>
<dbReference type="GO" id="GO:0005737">
    <property type="term" value="C:cytoplasm"/>
    <property type="evidence" value="ECO:0007669"/>
    <property type="project" value="TreeGrafter"/>
</dbReference>
<feature type="region of interest" description="Disordered" evidence="3">
    <location>
        <begin position="949"/>
        <end position="970"/>
    </location>
</feature>
<dbReference type="PANTHER" id="PTHR16305">
    <property type="entry name" value="TESTICULAR SOLUBLE ADENYLYL CYCLASE"/>
    <property type="match status" value="1"/>
</dbReference>
<evidence type="ECO:0000313" key="6">
    <source>
        <dbReference type="Proteomes" id="UP001206128"/>
    </source>
</evidence>
<dbReference type="GO" id="GO:0004016">
    <property type="term" value="F:adenylate cyclase activity"/>
    <property type="evidence" value="ECO:0007669"/>
    <property type="project" value="TreeGrafter"/>
</dbReference>
<evidence type="ECO:0000256" key="1">
    <source>
        <dbReference type="ARBA" id="ARBA00022741"/>
    </source>
</evidence>
<dbReference type="Pfam" id="PF13191">
    <property type="entry name" value="AAA_16"/>
    <property type="match status" value="1"/>
</dbReference>
<dbReference type="InterPro" id="IPR027417">
    <property type="entry name" value="P-loop_NTPase"/>
</dbReference>
<feature type="domain" description="HTH luxR-type" evidence="4">
    <location>
        <begin position="881"/>
        <end position="946"/>
    </location>
</feature>
<dbReference type="AlphaFoldDB" id="A0AAE3KHY1"/>
<name>A0AAE3KHY1_9PSEU</name>
<dbReference type="GO" id="GO:0005524">
    <property type="term" value="F:ATP binding"/>
    <property type="evidence" value="ECO:0007669"/>
    <property type="project" value="UniProtKB-KW"/>
</dbReference>
<protein>
    <submittedName>
        <fullName evidence="5">AAA ATPase domain-containing protein</fullName>
    </submittedName>
</protein>
<dbReference type="PANTHER" id="PTHR16305:SF35">
    <property type="entry name" value="TRANSCRIPTIONAL ACTIVATOR DOMAIN"/>
    <property type="match status" value="1"/>
</dbReference>
<accession>A0AAE3KHY1</accession>
<dbReference type="SMART" id="SM00421">
    <property type="entry name" value="HTH_LUXR"/>
    <property type="match status" value="1"/>
</dbReference>
<dbReference type="GO" id="GO:0003677">
    <property type="term" value="F:DNA binding"/>
    <property type="evidence" value="ECO:0007669"/>
    <property type="project" value="InterPro"/>
</dbReference>
<organism evidence="5 6">
    <name type="scientific">Goodfellowiella coeruleoviolacea</name>
    <dbReference type="NCBI Taxonomy" id="334858"/>
    <lineage>
        <taxon>Bacteria</taxon>
        <taxon>Bacillati</taxon>
        <taxon>Actinomycetota</taxon>
        <taxon>Actinomycetes</taxon>
        <taxon>Pseudonocardiales</taxon>
        <taxon>Pseudonocardiaceae</taxon>
        <taxon>Goodfellowiella</taxon>
    </lineage>
</organism>
<feature type="compositionally biased region" description="Basic and acidic residues" evidence="3">
    <location>
        <begin position="949"/>
        <end position="959"/>
    </location>
</feature>
<sequence>MRNLVRVIGTPAPALGLRFRGRGAEQNAVDQLCWSARGHRGAALLVLGQPGMGRTALCEHAATALPGALVLRTRGVAEEQDVPHSGLHALLRPVADQLPTLLGSRADPLVSALELGRVAVPAPGAVLSAFLFALGALATEHPVLCCVDDADRLDPASRAALGFAARRVGSVRRVGILLTARAPEPEDGPGEWPAGIPAVTLPPLADADAAALLADLVPGQLDPAVREALLAAGAGVPGLLVELVDALTPEQLAGGAPLPPRLFTDGALLRRYAPRLRDLPADTQRLVLLAATAQEFTDTLDTDLLLRIAQHAGLDPARIEPAERAGVVRTDADLVRFPHPLLRQAIYQREPLAGRQAAHAVLAEVLTSPSQRLRRLRHLAASAPGPNSRLGNELASAVTALDGSATSGDSHLDRAEALARAAALADDEDTRAARLADAADHAWLAGRPDRARALLAQASGRATHPAVLGRIELVRGGIDLRAGIVEDAREALLLAAGLLAGTDPARALAALLGAAEASWLAGDIPGYRRIARQLVRAPGAPAGLRDFHTGMAATLAGDHATGVTALTRALTPEGRGGEDLDADPVALNRVVLAALMVGRVDVARAAATRAVGRARALGLATVVPQALEHLVYAELWTGRHGRAREHALAGLAAAERTGQRNRAVHHHAALAMVAALQGDPHACQQHAAVAVDHGRAHGLGLAVAVAGWSLARLDLAAQQPQLAVERLHLLAEDGHFAVAALAVPCLVEAAVLAGDPRPVRPALERFRRWAEATGDQTLTAQLLRCQAMLAEPAAADQLFARALTLHERTGAAFERARTHLLYGEMLRRRRRPSAARERLRRALLTFDACGARVWADRVRAELRVAGQADRVDPAGTARTDRPALATQLTPQQLRIARCVAAGSTNREVAVRLSLSPRTVDHHLRNVFAALGIRSRVELARIIAAEHRTPETWPERDRAAARPATRRGGQR</sequence>
<proteinExistence type="predicted"/>
<dbReference type="EMBL" id="JAMTCK010000015">
    <property type="protein sequence ID" value="MCP2168696.1"/>
    <property type="molecule type" value="Genomic_DNA"/>
</dbReference>
<dbReference type="CDD" id="cd06170">
    <property type="entry name" value="LuxR_C_like"/>
    <property type="match status" value="1"/>
</dbReference>
<dbReference type="Gene3D" id="1.10.10.10">
    <property type="entry name" value="Winged helix-like DNA-binding domain superfamily/Winged helix DNA-binding domain"/>
    <property type="match status" value="1"/>
</dbReference>